<accession>A0A444Z683</accession>
<name>A0A444Z683_ARAHY</name>
<organism evidence="2 3">
    <name type="scientific">Arachis hypogaea</name>
    <name type="common">Peanut</name>
    <dbReference type="NCBI Taxonomy" id="3818"/>
    <lineage>
        <taxon>Eukaryota</taxon>
        <taxon>Viridiplantae</taxon>
        <taxon>Streptophyta</taxon>
        <taxon>Embryophyta</taxon>
        <taxon>Tracheophyta</taxon>
        <taxon>Spermatophyta</taxon>
        <taxon>Magnoliopsida</taxon>
        <taxon>eudicotyledons</taxon>
        <taxon>Gunneridae</taxon>
        <taxon>Pentapetalae</taxon>
        <taxon>rosids</taxon>
        <taxon>fabids</taxon>
        <taxon>Fabales</taxon>
        <taxon>Fabaceae</taxon>
        <taxon>Papilionoideae</taxon>
        <taxon>50 kb inversion clade</taxon>
        <taxon>dalbergioids sensu lato</taxon>
        <taxon>Dalbergieae</taxon>
        <taxon>Pterocarpus clade</taxon>
        <taxon>Arachis</taxon>
    </lineage>
</organism>
<dbReference type="AlphaFoldDB" id="A0A444Z683"/>
<dbReference type="EMBL" id="SDMP01000015">
    <property type="protein sequence ID" value="RYR09677.1"/>
    <property type="molecule type" value="Genomic_DNA"/>
</dbReference>
<protein>
    <submittedName>
        <fullName evidence="2">Uncharacterized protein</fullName>
    </submittedName>
</protein>
<proteinExistence type="predicted"/>
<evidence type="ECO:0000313" key="3">
    <source>
        <dbReference type="Proteomes" id="UP000289738"/>
    </source>
</evidence>
<dbReference type="Proteomes" id="UP000289738">
    <property type="component" value="Chromosome B05"/>
</dbReference>
<evidence type="ECO:0000256" key="1">
    <source>
        <dbReference type="SAM" id="MobiDB-lite"/>
    </source>
</evidence>
<evidence type="ECO:0000313" key="2">
    <source>
        <dbReference type="EMBL" id="RYR09677.1"/>
    </source>
</evidence>
<comment type="caution">
    <text evidence="2">The sequence shown here is derived from an EMBL/GenBank/DDBJ whole genome shotgun (WGS) entry which is preliminary data.</text>
</comment>
<sequence>MTMSMGKYVDALMAHQNNKLRISVLKVFTSVIAFHNTQSLRHCKIKQVPSRCNVPLKPLGSKQRTRDIIRLCKDKHLHFHLSPSTISNKHDGILDSQPSKISLP</sequence>
<reference evidence="2 3" key="1">
    <citation type="submission" date="2019-01" db="EMBL/GenBank/DDBJ databases">
        <title>Sequencing of cultivated peanut Arachis hypogaea provides insights into genome evolution and oil improvement.</title>
        <authorList>
            <person name="Chen X."/>
        </authorList>
    </citation>
    <scope>NUCLEOTIDE SEQUENCE [LARGE SCALE GENOMIC DNA]</scope>
    <source>
        <strain evidence="3">cv. Fuhuasheng</strain>
        <tissue evidence="2">Leaves</tissue>
    </source>
</reference>
<gene>
    <name evidence="2" type="ORF">Ahy_B05g078063</name>
</gene>
<keyword evidence="3" id="KW-1185">Reference proteome</keyword>
<feature type="region of interest" description="Disordered" evidence="1">
    <location>
        <begin position="85"/>
        <end position="104"/>
    </location>
</feature>